<dbReference type="Gene3D" id="3.90.70.10">
    <property type="entry name" value="Cysteine proteinases"/>
    <property type="match status" value="1"/>
</dbReference>
<dbReference type="OMA" id="PFVHTYE"/>
<evidence type="ECO:0000313" key="6">
    <source>
        <dbReference type="Proteomes" id="UP000001610"/>
    </source>
</evidence>
<feature type="compositionally biased region" description="Polar residues" evidence="2">
    <location>
        <begin position="684"/>
        <end position="696"/>
    </location>
</feature>
<organism evidence="5 6">
    <name type="scientific">Cordyceps militaris (strain CM01)</name>
    <name type="common">Caterpillar fungus</name>
    <dbReference type="NCBI Taxonomy" id="983644"/>
    <lineage>
        <taxon>Eukaryota</taxon>
        <taxon>Fungi</taxon>
        <taxon>Dikarya</taxon>
        <taxon>Ascomycota</taxon>
        <taxon>Pezizomycotina</taxon>
        <taxon>Sordariomycetes</taxon>
        <taxon>Hypocreomycetidae</taxon>
        <taxon>Hypocreales</taxon>
        <taxon>Cordycipitaceae</taxon>
        <taxon>Cordyceps</taxon>
    </lineage>
</organism>
<dbReference type="SMART" id="SM00450">
    <property type="entry name" value="RHOD"/>
    <property type="match status" value="1"/>
</dbReference>
<dbReference type="InterPro" id="IPR036873">
    <property type="entry name" value="Rhodanese-like_dom_sf"/>
</dbReference>
<gene>
    <name evidence="5" type="ORF">CCM_05071</name>
</gene>
<dbReference type="STRING" id="983644.G3JHK7"/>
<dbReference type="GO" id="GO:0004843">
    <property type="term" value="F:cysteine-type deubiquitinase activity"/>
    <property type="evidence" value="ECO:0007669"/>
    <property type="project" value="InterPro"/>
</dbReference>
<dbReference type="Gene3D" id="3.40.250.10">
    <property type="entry name" value="Rhodanese-like domain"/>
    <property type="match status" value="1"/>
</dbReference>
<feature type="compositionally biased region" description="Polar residues" evidence="2">
    <location>
        <begin position="274"/>
        <end position="289"/>
    </location>
</feature>
<dbReference type="Pfam" id="PF00443">
    <property type="entry name" value="UCH"/>
    <property type="match status" value="1"/>
</dbReference>
<dbReference type="SUPFAM" id="SSF52821">
    <property type="entry name" value="Rhodanese/Cell cycle control phosphatase"/>
    <property type="match status" value="1"/>
</dbReference>
<dbReference type="CDD" id="cd02674">
    <property type="entry name" value="Peptidase_C19R"/>
    <property type="match status" value="1"/>
</dbReference>
<dbReference type="EMBL" id="JH126402">
    <property type="protein sequence ID" value="EGX90915.1"/>
    <property type="molecule type" value="Genomic_DNA"/>
</dbReference>
<dbReference type="FunCoup" id="G3JHK7">
    <property type="interactions" value="121"/>
</dbReference>
<evidence type="ECO:0000256" key="2">
    <source>
        <dbReference type="SAM" id="MobiDB-lite"/>
    </source>
</evidence>
<keyword evidence="6" id="KW-1185">Reference proteome</keyword>
<dbReference type="Proteomes" id="UP000001610">
    <property type="component" value="Unassembled WGS sequence"/>
</dbReference>
<dbReference type="KEGG" id="cmt:CCM_05071"/>
<evidence type="ECO:0000259" key="3">
    <source>
        <dbReference type="PROSITE" id="PS50206"/>
    </source>
</evidence>
<dbReference type="InterPro" id="IPR038765">
    <property type="entry name" value="Papain-like_cys_pep_sf"/>
</dbReference>
<dbReference type="SUPFAM" id="SSF54001">
    <property type="entry name" value="Cysteine proteinases"/>
    <property type="match status" value="1"/>
</dbReference>
<feature type="compositionally biased region" description="Low complexity" evidence="2">
    <location>
        <begin position="613"/>
        <end position="628"/>
    </location>
</feature>
<dbReference type="InterPro" id="IPR050185">
    <property type="entry name" value="Ub_carboxyl-term_hydrolase"/>
</dbReference>
<dbReference type="OrthoDB" id="292964at2759"/>
<dbReference type="InterPro" id="IPR001394">
    <property type="entry name" value="Peptidase_C19_UCH"/>
</dbReference>
<feature type="compositionally biased region" description="Polar residues" evidence="2">
    <location>
        <begin position="427"/>
        <end position="437"/>
    </location>
</feature>
<evidence type="ECO:0000256" key="1">
    <source>
        <dbReference type="ARBA" id="ARBA00009085"/>
    </source>
</evidence>
<sequence>MRPGTYLSVANLRSVLATCRAYPAGHAYRPPAELPAPLINPTLPSATYMYVAPNWPAPHRVFIVPQIHPISDLLSRKRVILIPVIAPGSLPNLPSPPAVTQSQHRDDSHSRYTIKTSSIATVTGDRLSMAANPRYSLPAGFNGQATNGAGGKPALPHIDDVVALPSDVDGTKPIKWLLEQAEMSLRQSEMSRDFNRPALALKDFIRASIITVQLVSHHKDYLMLKDGRNELAKKHTALMTRIKQQSDIYDQIKKDILADNKRTGVLPKARRSESLQTNGTHSSATLSTPTGGGPAVNASGKVKPKVQPKPQSLQGKAVPGHARSSSTNNVSVVDLAARFANLRGPQTTPGQDPRIKTHPILQLKPAGPRDMPSSPPKSQANLSNGVPSLPKMPDAIYHPARGSVSSDVGRPPATTPRSSHSRAAPTPSLSNMPSPVSARQSMEYFPPVATNTTGGKSSFHKPVSNGEADSITAEALFEAMKQTGSVLIIDIRSRIEFDEGHIMSSSTICIEASILLRDNISASEITESLVLSPNQEQSQFDRRNEYELVVFYDQDSEEIPRSPRSSDDMVIVSLHRALAHFNYDRELKQPPRILKGGLDAWVEVMGSASLQATSLSSSHPAPASRARSGTFQRKRSKYIRPLRADEVKVWQQTLENEDMNANQPPDYHRSTESFLRRYPPVLTEQESMTSSPSSEQPPGYSTLHNIDPYNDLPSPPTRPAPSVPRLSYSSLSHTSEEVDRFEQPVAPRQTVRAKKLPEQVTGDGSKLYTGLNNPHNWCYANSTLQSLLASPDFGKELSDSTWKTEYRAPKKDTEKIEHAQLMINIMSNLFHWMSTGNLEVMKAQTLMHICKTSRSNAQFGGTQQQDAQEFMSFLMEHLHDETNSRRNRKGNALQPNTKSQPLLYAAVQYWYNHLQFNESIVDKYWRGLELSTVQCLDCHTKTYTFSPFEWIPAPVALGSTRQTLEQSLHQHIANNTLDDFSCDKCRRNTRAMQSISFARLPPLLCVCFRRFNYNQATGDIKKSTAPVTWDFNDFDVSPFFYEHGNGRPPPGTSDQHAYEGPFRYECYAVIVHAGSRTDNGHYFAYVRDQSTHDPYAWLCCNDSRVTRVRIGSGERDDIQNEVFKSGQDRVPYLVFFRRKG</sequence>
<feature type="domain" description="USP" evidence="4">
    <location>
        <begin position="769"/>
        <end position="1139"/>
    </location>
</feature>
<feature type="compositionally biased region" description="Pro residues" evidence="2">
    <location>
        <begin position="713"/>
        <end position="722"/>
    </location>
</feature>
<dbReference type="RefSeq" id="XP_006670280.1">
    <property type="nucleotide sequence ID" value="XM_006670217.1"/>
</dbReference>
<proteinExistence type="inferred from homology"/>
<feature type="compositionally biased region" description="Polar residues" evidence="2">
    <location>
        <begin position="376"/>
        <end position="386"/>
    </location>
</feature>
<dbReference type="VEuPathDB" id="FungiDB:CCM_05071"/>
<evidence type="ECO:0000259" key="4">
    <source>
        <dbReference type="PROSITE" id="PS50235"/>
    </source>
</evidence>
<feature type="region of interest" description="Disordered" evidence="2">
    <location>
        <begin position="363"/>
        <end position="437"/>
    </location>
</feature>
<dbReference type="Pfam" id="PF00581">
    <property type="entry name" value="Rhodanese"/>
    <property type="match status" value="1"/>
</dbReference>
<dbReference type="InterPro" id="IPR001763">
    <property type="entry name" value="Rhodanese-like_dom"/>
</dbReference>
<feature type="region of interest" description="Disordered" evidence="2">
    <location>
        <begin position="683"/>
        <end position="727"/>
    </location>
</feature>
<dbReference type="InParanoid" id="G3JHK7"/>
<name>G3JHK7_CORMM</name>
<comment type="similarity">
    <text evidence="1">Belongs to the peptidase C19 family.</text>
</comment>
<reference evidence="5 6" key="1">
    <citation type="journal article" date="2011" name="Genome Biol.">
        <title>Genome sequence of the insect pathogenic fungus Cordyceps militaris, a valued traditional Chinese medicine.</title>
        <authorList>
            <person name="Zheng P."/>
            <person name="Xia Y."/>
            <person name="Xiao G."/>
            <person name="Xiong C."/>
            <person name="Hu X."/>
            <person name="Zhang S."/>
            <person name="Zheng H."/>
            <person name="Huang Y."/>
            <person name="Zhou Y."/>
            <person name="Wang S."/>
            <person name="Zhao G.P."/>
            <person name="Liu X."/>
            <person name="St Leger R.J."/>
            <person name="Wang C."/>
        </authorList>
    </citation>
    <scope>NUCLEOTIDE SEQUENCE [LARGE SCALE GENOMIC DNA]</scope>
    <source>
        <strain evidence="5 6">CM01</strain>
    </source>
</reference>
<accession>G3JHK7</accession>
<dbReference type="InterPro" id="IPR028889">
    <property type="entry name" value="USP"/>
</dbReference>
<dbReference type="AlphaFoldDB" id="G3JHK7"/>
<dbReference type="eggNOG" id="KOG1868">
    <property type="taxonomic scope" value="Eukaryota"/>
</dbReference>
<dbReference type="GO" id="GO:0016579">
    <property type="term" value="P:protein deubiquitination"/>
    <property type="evidence" value="ECO:0007669"/>
    <property type="project" value="InterPro"/>
</dbReference>
<feature type="region of interest" description="Disordered" evidence="2">
    <location>
        <begin position="263"/>
        <end position="329"/>
    </location>
</feature>
<dbReference type="PANTHER" id="PTHR21646">
    <property type="entry name" value="UBIQUITIN CARBOXYL-TERMINAL HYDROLASE"/>
    <property type="match status" value="1"/>
</dbReference>
<evidence type="ECO:0000313" key="5">
    <source>
        <dbReference type="EMBL" id="EGX90915.1"/>
    </source>
</evidence>
<dbReference type="PROSITE" id="PS50235">
    <property type="entry name" value="USP_3"/>
    <property type="match status" value="1"/>
</dbReference>
<dbReference type="GeneID" id="18167091"/>
<protein>
    <submittedName>
        <fullName evidence="5">Ubiquitin carboxyl-terminal hydrolase 2</fullName>
    </submittedName>
</protein>
<keyword evidence="5" id="KW-0378">Hydrolase</keyword>
<dbReference type="HOGENOM" id="CLU_005922_0_0_1"/>
<dbReference type="PROSITE" id="PS50206">
    <property type="entry name" value="RHODANESE_3"/>
    <property type="match status" value="1"/>
</dbReference>
<feature type="region of interest" description="Disordered" evidence="2">
    <location>
        <begin position="613"/>
        <end position="637"/>
    </location>
</feature>
<feature type="domain" description="Rhodanese" evidence="3">
    <location>
        <begin position="482"/>
        <end position="603"/>
    </location>
</feature>